<keyword evidence="3" id="KW-1185">Reference proteome</keyword>
<gene>
    <name evidence="2" type="ORF">Pmani_004817</name>
</gene>
<evidence type="ECO:0000256" key="1">
    <source>
        <dbReference type="SAM" id="MobiDB-lite"/>
    </source>
</evidence>
<accession>A0AAE1UI42</accession>
<proteinExistence type="predicted"/>
<evidence type="ECO:0000313" key="2">
    <source>
        <dbReference type="EMBL" id="KAK4324542.1"/>
    </source>
</evidence>
<protein>
    <submittedName>
        <fullName evidence="2">Uncharacterized protein</fullName>
    </submittedName>
</protein>
<feature type="region of interest" description="Disordered" evidence="1">
    <location>
        <begin position="40"/>
        <end position="102"/>
    </location>
</feature>
<name>A0AAE1UI42_9EUCA</name>
<dbReference type="EMBL" id="JAWZYT010000352">
    <property type="protein sequence ID" value="KAK4324542.1"/>
    <property type="molecule type" value="Genomic_DNA"/>
</dbReference>
<sequence>MRRDKRRKKADVKLVAGTKVAFDNLFTSLDLLDNRSYWDGETKQDQQTYPAIQTADLGNEEGPEGSGVHVSADPGVRVGPNRAFSKESKVRGAGGAHARTRA</sequence>
<dbReference type="AlphaFoldDB" id="A0AAE1UI42"/>
<dbReference type="Proteomes" id="UP001292094">
    <property type="component" value="Unassembled WGS sequence"/>
</dbReference>
<organism evidence="2 3">
    <name type="scientific">Petrolisthes manimaculis</name>
    <dbReference type="NCBI Taxonomy" id="1843537"/>
    <lineage>
        <taxon>Eukaryota</taxon>
        <taxon>Metazoa</taxon>
        <taxon>Ecdysozoa</taxon>
        <taxon>Arthropoda</taxon>
        <taxon>Crustacea</taxon>
        <taxon>Multicrustacea</taxon>
        <taxon>Malacostraca</taxon>
        <taxon>Eumalacostraca</taxon>
        <taxon>Eucarida</taxon>
        <taxon>Decapoda</taxon>
        <taxon>Pleocyemata</taxon>
        <taxon>Anomura</taxon>
        <taxon>Galatheoidea</taxon>
        <taxon>Porcellanidae</taxon>
        <taxon>Petrolisthes</taxon>
    </lineage>
</organism>
<evidence type="ECO:0000313" key="3">
    <source>
        <dbReference type="Proteomes" id="UP001292094"/>
    </source>
</evidence>
<comment type="caution">
    <text evidence="2">The sequence shown here is derived from an EMBL/GenBank/DDBJ whole genome shotgun (WGS) entry which is preliminary data.</text>
</comment>
<reference evidence="2" key="1">
    <citation type="submission" date="2023-11" db="EMBL/GenBank/DDBJ databases">
        <title>Genome assemblies of two species of porcelain crab, Petrolisthes cinctipes and Petrolisthes manimaculis (Anomura: Porcellanidae).</title>
        <authorList>
            <person name="Angst P."/>
        </authorList>
    </citation>
    <scope>NUCLEOTIDE SEQUENCE</scope>
    <source>
        <strain evidence="2">PB745_02</strain>
        <tissue evidence="2">Gill</tissue>
    </source>
</reference>